<keyword evidence="1" id="KW-0812">Transmembrane</keyword>
<organism evidence="2 3">
    <name type="scientific">Glutinoglossum americanum</name>
    <dbReference type="NCBI Taxonomy" id="1670608"/>
    <lineage>
        <taxon>Eukaryota</taxon>
        <taxon>Fungi</taxon>
        <taxon>Dikarya</taxon>
        <taxon>Ascomycota</taxon>
        <taxon>Pezizomycotina</taxon>
        <taxon>Geoglossomycetes</taxon>
        <taxon>Geoglossales</taxon>
        <taxon>Geoglossaceae</taxon>
        <taxon>Glutinoglossum</taxon>
    </lineage>
</organism>
<feature type="transmembrane region" description="Helical" evidence="1">
    <location>
        <begin position="68"/>
        <end position="91"/>
    </location>
</feature>
<keyword evidence="3" id="KW-1185">Reference proteome</keyword>
<proteinExistence type="predicted"/>
<sequence length="271" mass="32516">MFRKTHAGRAVYADIAYTSAFREFVMQILGGIYLGRTGNVGRQREFYLIHHLRPYAHGKAAYRMYLGALFWLIGCAVIIPFWLGVVIFMIISIRIRDRHIRWLDRIRKRDKPASSQPRHSRIRRWINKHILHAKVSDWIDHTEDTILRANSNFREKLRRGLDRYVVQTRVTRWLSSYILHGRFTPWELVLQWRKRRQEENARRLRWRDPDEEPEGDGKMEELKQPIMTLMLLIGTASFVAQWIFWDGFVKAILSTQTWDIDRDMGLWVNIR</sequence>
<accession>A0A9P8L5J2</accession>
<keyword evidence="1" id="KW-0472">Membrane</keyword>
<protein>
    <submittedName>
        <fullName evidence="2">Uncharacterized protein</fullName>
    </submittedName>
</protein>
<evidence type="ECO:0000313" key="2">
    <source>
        <dbReference type="EMBL" id="KAH0544740.1"/>
    </source>
</evidence>
<evidence type="ECO:0000256" key="1">
    <source>
        <dbReference type="SAM" id="Phobius"/>
    </source>
</evidence>
<dbReference type="EMBL" id="JAGHQL010000014">
    <property type="protein sequence ID" value="KAH0544740.1"/>
    <property type="molecule type" value="Genomic_DNA"/>
</dbReference>
<reference evidence="2" key="1">
    <citation type="submission" date="2021-03" db="EMBL/GenBank/DDBJ databases">
        <title>Comparative genomics and phylogenomic investigation of the class Geoglossomycetes provide insights into ecological specialization and systematics.</title>
        <authorList>
            <person name="Melie T."/>
            <person name="Pirro S."/>
            <person name="Miller A.N."/>
            <person name="Quandt A."/>
        </authorList>
    </citation>
    <scope>NUCLEOTIDE SEQUENCE</scope>
    <source>
        <strain evidence="2">GBOQ0MN5Z8</strain>
    </source>
</reference>
<dbReference type="AlphaFoldDB" id="A0A9P8L5J2"/>
<name>A0A9P8L5J2_9PEZI</name>
<gene>
    <name evidence="2" type="ORF">FGG08_001107</name>
</gene>
<comment type="caution">
    <text evidence="2">The sequence shown here is derived from an EMBL/GenBank/DDBJ whole genome shotgun (WGS) entry which is preliminary data.</text>
</comment>
<dbReference type="Proteomes" id="UP000698800">
    <property type="component" value="Unassembled WGS sequence"/>
</dbReference>
<dbReference type="OrthoDB" id="3525430at2759"/>
<keyword evidence="1" id="KW-1133">Transmembrane helix</keyword>
<evidence type="ECO:0000313" key="3">
    <source>
        <dbReference type="Proteomes" id="UP000698800"/>
    </source>
</evidence>